<comment type="caution">
    <text evidence="2">The sequence shown here is derived from an EMBL/GenBank/DDBJ whole genome shotgun (WGS) entry which is preliminary data.</text>
</comment>
<organism evidence="2 3">
    <name type="scientific">Arthrobacter ginkgonis</name>
    <dbReference type="NCBI Taxonomy" id="1630594"/>
    <lineage>
        <taxon>Bacteria</taxon>
        <taxon>Bacillati</taxon>
        <taxon>Actinomycetota</taxon>
        <taxon>Actinomycetes</taxon>
        <taxon>Micrococcales</taxon>
        <taxon>Micrococcaceae</taxon>
        <taxon>Arthrobacter</taxon>
    </lineage>
</organism>
<proteinExistence type="predicted"/>
<gene>
    <name evidence="2" type="ORF">GCM10023081_17140</name>
</gene>
<accession>A0ABP7C781</accession>
<dbReference type="Proteomes" id="UP001500752">
    <property type="component" value="Unassembled WGS sequence"/>
</dbReference>
<evidence type="ECO:0000313" key="2">
    <source>
        <dbReference type="EMBL" id="GAA3679541.1"/>
    </source>
</evidence>
<evidence type="ECO:0000256" key="1">
    <source>
        <dbReference type="SAM" id="MobiDB-lite"/>
    </source>
</evidence>
<sequence length="104" mass="11180">MKQAGLAQARVRQDHQIPTFGLHLGPRLDVHVATAARPAGKRDIGAHSSRRLRDVPPDGHPDPGFLLQPLLVCPIRAEGRGKVCLAGPVNGLEEDTETAEQAVR</sequence>
<reference evidence="3" key="1">
    <citation type="journal article" date="2019" name="Int. J. Syst. Evol. Microbiol.">
        <title>The Global Catalogue of Microorganisms (GCM) 10K type strain sequencing project: providing services to taxonomists for standard genome sequencing and annotation.</title>
        <authorList>
            <consortium name="The Broad Institute Genomics Platform"/>
            <consortium name="The Broad Institute Genome Sequencing Center for Infectious Disease"/>
            <person name="Wu L."/>
            <person name="Ma J."/>
        </authorList>
    </citation>
    <scope>NUCLEOTIDE SEQUENCE [LARGE SCALE GENOMIC DNA]</scope>
    <source>
        <strain evidence="3">JCM 30742</strain>
    </source>
</reference>
<keyword evidence="3" id="KW-1185">Reference proteome</keyword>
<protein>
    <submittedName>
        <fullName evidence="2">Uncharacterized protein</fullName>
    </submittedName>
</protein>
<name>A0ABP7C781_9MICC</name>
<feature type="compositionally biased region" description="Basic and acidic residues" evidence="1">
    <location>
        <begin position="40"/>
        <end position="61"/>
    </location>
</feature>
<feature type="region of interest" description="Disordered" evidence="1">
    <location>
        <begin position="36"/>
        <end position="61"/>
    </location>
</feature>
<dbReference type="EMBL" id="BAABEO010000011">
    <property type="protein sequence ID" value="GAA3679541.1"/>
    <property type="molecule type" value="Genomic_DNA"/>
</dbReference>
<evidence type="ECO:0000313" key="3">
    <source>
        <dbReference type="Proteomes" id="UP001500752"/>
    </source>
</evidence>